<evidence type="ECO:0000256" key="3">
    <source>
        <dbReference type="ARBA" id="ARBA00022989"/>
    </source>
</evidence>
<keyword evidence="4 5" id="KW-0472">Membrane</keyword>
<protein>
    <recommendedName>
        <fullName evidence="8">MAPEG family protein</fullName>
    </recommendedName>
</protein>
<dbReference type="PANTHER" id="PTHR35814">
    <property type="match status" value="1"/>
</dbReference>
<proteinExistence type="predicted"/>
<dbReference type="Pfam" id="PF01124">
    <property type="entry name" value="MAPEG"/>
    <property type="match status" value="1"/>
</dbReference>
<feature type="transmembrane region" description="Helical" evidence="5">
    <location>
        <begin position="6"/>
        <end position="23"/>
    </location>
</feature>
<evidence type="ECO:0000256" key="1">
    <source>
        <dbReference type="ARBA" id="ARBA00004370"/>
    </source>
</evidence>
<comment type="caution">
    <text evidence="6">The sequence shown here is derived from an EMBL/GenBank/DDBJ whole genome shotgun (WGS) entry which is preliminary data.</text>
</comment>
<dbReference type="PANTHER" id="PTHR35814:SF1">
    <property type="entry name" value="GLUTATHIONE S-TRANSFERASE-RELATED"/>
    <property type="match status" value="1"/>
</dbReference>
<feature type="transmembrane region" description="Helical" evidence="5">
    <location>
        <begin position="106"/>
        <end position="125"/>
    </location>
</feature>
<organism evidence="6 7">
    <name type="scientific">Sphingomonas kyeonggiensis</name>
    <dbReference type="NCBI Taxonomy" id="1268553"/>
    <lineage>
        <taxon>Bacteria</taxon>
        <taxon>Pseudomonadati</taxon>
        <taxon>Pseudomonadota</taxon>
        <taxon>Alphaproteobacteria</taxon>
        <taxon>Sphingomonadales</taxon>
        <taxon>Sphingomonadaceae</taxon>
        <taxon>Sphingomonas</taxon>
    </lineage>
</organism>
<keyword evidence="7" id="KW-1185">Reference proteome</keyword>
<dbReference type="InterPro" id="IPR023352">
    <property type="entry name" value="MAPEG-like_dom_sf"/>
</dbReference>
<keyword evidence="2 5" id="KW-0812">Transmembrane</keyword>
<keyword evidence="3 5" id="KW-1133">Transmembrane helix</keyword>
<dbReference type="Gene3D" id="1.20.120.550">
    <property type="entry name" value="Membrane associated eicosanoid/glutathione metabolism-like domain"/>
    <property type="match status" value="1"/>
</dbReference>
<gene>
    <name evidence="6" type="ORF">GGR46_003465</name>
</gene>
<dbReference type="InterPro" id="IPR001129">
    <property type="entry name" value="Membr-assoc_MAPEG"/>
</dbReference>
<evidence type="ECO:0008006" key="8">
    <source>
        <dbReference type="Google" id="ProtNLM"/>
    </source>
</evidence>
<evidence type="ECO:0000313" key="7">
    <source>
        <dbReference type="Proteomes" id="UP000557392"/>
    </source>
</evidence>
<dbReference type="RefSeq" id="WP_183999247.1">
    <property type="nucleotide sequence ID" value="NZ_JACIEH010000003.1"/>
</dbReference>
<evidence type="ECO:0000313" key="6">
    <source>
        <dbReference type="EMBL" id="MBB4099893.1"/>
    </source>
</evidence>
<dbReference type="SUPFAM" id="SSF161084">
    <property type="entry name" value="MAPEG domain-like"/>
    <property type="match status" value="1"/>
</dbReference>
<reference evidence="6 7" key="1">
    <citation type="submission" date="2020-08" db="EMBL/GenBank/DDBJ databases">
        <title>Genomic Encyclopedia of Type Strains, Phase IV (KMG-IV): sequencing the most valuable type-strain genomes for metagenomic binning, comparative biology and taxonomic classification.</title>
        <authorList>
            <person name="Goeker M."/>
        </authorList>
    </citation>
    <scope>NUCLEOTIDE SEQUENCE [LARGE SCALE GENOMIC DNA]</scope>
    <source>
        <strain evidence="6 7">DSM 101806</strain>
    </source>
</reference>
<comment type="subcellular location">
    <subcellularLocation>
        <location evidence="1">Membrane</location>
    </subcellularLocation>
</comment>
<dbReference type="AlphaFoldDB" id="A0A7W6NY12"/>
<dbReference type="GO" id="GO:0016020">
    <property type="term" value="C:membrane"/>
    <property type="evidence" value="ECO:0007669"/>
    <property type="project" value="UniProtKB-SubCell"/>
</dbReference>
<accession>A0A7W6NY12</accession>
<evidence type="ECO:0000256" key="5">
    <source>
        <dbReference type="SAM" id="Phobius"/>
    </source>
</evidence>
<evidence type="ECO:0000256" key="2">
    <source>
        <dbReference type="ARBA" id="ARBA00022692"/>
    </source>
</evidence>
<feature type="transmembrane region" description="Helical" evidence="5">
    <location>
        <begin position="52"/>
        <end position="70"/>
    </location>
</feature>
<evidence type="ECO:0000256" key="4">
    <source>
        <dbReference type="ARBA" id="ARBA00023136"/>
    </source>
</evidence>
<dbReference type="Proteomes" id="UP000557392">
    <property type="component" value="Unassembled WGS sequence"/>
</dbReference>
<sequence>MLILPVTLCTAGAAAVINFWLGLRISRLRLTEKIFVGDGGDDRLVRRMRAQLNFAEYVPLILVLLALVELAAGTSIWLWGVGFALVFGRILHAFGMDGWGLGRRIGIALTMLTMLGLAAYGIYIGSQYQQTAPTTVFKIGPKT</sequence>
<name>A0A7W6NY12_9SPHN</name>
<dbReference type="EMBL" id="JACIEH010000003">
    <property type="protein sequence ID" value="MBB4099893.1"/>
    <property type="molecule type" value="Genomic_DNA"/>
</dbReference>